<dbReference type="EMBL" id="JAWSTH010000086">
    <property type="protein sequence ID" value="MDW5597393.1"/>
    <property type="molecule type" value="Genomic_DNA"/>
</dbReference>
<sequence length="469" mass="50536">MGSSNMTRREALVRGGAGLLGMTAAGSLLAACGSSGGSGGKAATVAAVEPASGDVTYWYTVTNAKQKAYQQRYDFDAFSAANPNITLETSQKPLDTIGRVTQTALQAGKGPDVVVSDGPAPAAAYARAGSIVALDEYAEKYGWGEKILPWALEAGRLDGKLYSLPMSYESMVLFRNETLFAEKGWSAPRTRAEVEAIATDAMGQGIVPFAAGNAEWKGATEWFVTAFFNNCAGPEAMQEALTGERRWTDPLFEESIVLMADWFRRGWFGGGVEQFFSNRFDPLYAGMARGRYAMNLEGTWAFANMSAFFDGEARYDWSPLPSLRDGVPDDMFALGSGGTWSVNAKAQAAGAAAAYIDWQFNDPRRIAEGVAAAEMQPTPLKLTAADFPAGTDPKVERFYVEFGASTGRGTFGYSTWTFMPPKSNAYLSEEIEKVLIGSLKPADYLSGLDRLFRSELARKDVPPIPPQAS</sequence>
<reference evidence="3" key="1">
    <citation type="submission" date="2023-07" db="EMBL/GenBank/DDBJ databases">
        <title>Conexibacter stalactiti sp. nov., isolated from stalactites in a lava cave and emended description of the genus Conexibacter.</title>
        <authorList>
            <person name="Lee S.D."/>
        </authorList>
    </citation>
    <scope>NUCLEOTIDE SEQUENCE [LARGE SCALE GENOMIC DNA]</scope>
    <source>
        <strain evidence="3">KCTC 39840</strain>
    </source>
</reference>
<accession>A0ABU4HVQ0</accession>
<protein>
    <submittedName>
        <fullName evidence="2">Extracellular solute-binding protein</fullName>
    </submittedName>
</protein>
<dbReference type="Pfam" id="PF01547">
    <property type="entry name" value="SBP_bac_1"/>
    <property type="match status" value="1"/>
</dbReference>
<dbReference type="InterPro" id="IPR006059">
    <property type="entry name" value="SBP"/>
</dbReference>
<proteinExistence type="predicted"/>
<comment type="caution">
    <text evidence="2">The sequence shown here is derived from an EMBL/GenBank/DDBJ whole genome shotgun (WGS) entry which is preliminary data.</text>
</comment>
<feature type="signal peptide" evidence="1">
    <location>
        <begin position="1"/>
        <end position="30"/>
    </location>
</feature>
<dbReference type="PANTHER" id="PTHR43649">
    <property type="entry name" value="ARABINOSE-BINDING PROTEIN-RELATED"/>
    <property type="match status" value="1"/>
</dbReference>
<dbReference type="RefSeq" id="WP_318599857.1">
    <property type="nucleotide sequence ID" value="NZ_JAWSTH010000086.1"/>
</dbReference>
<evidence type="ECO:0000256" key="1">
    <source>
        <dbReference type="SAM" id="SignalP"/>
    </source>
</evidence>
<gene>
    <name evidence="2" type="ORF">R7226_23800</name>
</gene>
<dbReference type="PANTHER" id="PTHR43649:SF14">
    <property type="entry name" value="BLR3389 PROTEIN"/>
    <property type="match status" value="1"/>
</dbReference>
<dbReference type="SUPFAM" id="SSF53850">
    <property type="entry name" value="Periplasmic binding protein-like II"/>
    <property type="match status" value="1"/>
</dbReference>
<feature type="chain" id="PRO_5045921419" evidence="1">
    <location>
        <begin position="31"/>
        <end position="469"/>
    </location>
</feature>
<dbReference type="Proteomes" id="UP001284601">
    <property type="component" value="Unassembled WGS sequence"/>
</dbReference>
<organism evidence="2 3">
    <name type="scientific">Conexibacter stalactiti</name>
    <dbReference type="NCBI Taxonomy" id="1940611"/>
    <lineage>
        <taxon>Bacteria</taxon>
        <taxon>Bacillati</taxon>
        <taxon>Actinomycetota</taxon>
        <taxon>Thermoleophilia</taxon>
        <taxon>Solirubrobacterales</taxon>
        <taxon>Conexibacteraceae</taxon>
        <taxon>Conexibacter</taxon>
    </lineage>
</organism>
<keyword evidence="1" id="KW-0732">Signal</keyword>
<dbReference type="InterPro" id="IPR050490">
    <property type="entry name" value="Bact_solute-bd_prot1"/>
</dbReference>
<keyword evidence="3" id="KW-1185">Reference proteome</keyword>
<dbReference type="Gene3D" id="3.40.190.10">
    <property type="entry name" value="Periplasmic binding protein-like II"/>
    <property type="match status" value="2"/>
</dbReference>
<evidence type="ECO:0000313" key="3">
    <source>
        <dbReference type="Proteomes" id="UP001284601"/>
    </source>
</evidence>
<reference evidence="2 3" key="2">
    <citation type="submission" date="2023-10" db="EMBL/GenBank/DDBJ databases">
        <authorList>
            <person name="Han X.F."/>
        </authorList>
    </citation>
    <scope>NUCLEOTIDE SEQUENCE [LARGE SCALE GENOMIC DNA]</scope>
    <source>
        <strain evidence="2 3">KCTC 39840</strain>
    </source>
</reference>
<name>A0ABU4HVQ0_9ACTN</name>
<evidence type="ECO:0000313" key="2">
    <source>
        <dbReference type="EMBL" id="MDW5597393.1"/>
    </source>
</evidence>